<dbReference type="SUPFAM" id="SSF53850">
    <property type="entry name" value="Periplasmic binding protein-like II"/>
    <property type="match status" value="1"/>
</dbReference>
<dbReference type="Pfam" id="PF00126">
    <property type="entry name" value="HTH_1"/>
    <property type="match status" value="1"/>
</dbReference>
<comment type="similarity">
    <text evidence="1">Belongs to the LysR transcriptional regulatory family.</text>
</comment>
<dbReference type="Pfam" id="PF03466">
    <property type="entry name" value="LysR_substrate"/>
    <property type="match status" value="1"/>
</dbReference>
<keyword evidence="2" id="KW-0805">Transcription regulation</keyword>
<sequence>MEIKFLRLIKTIAEEGSIAGSSEKLFLTQSALSHQLKDLEIQLGFKVFYRTRNKWELTEEGNVLYKTACTVIDSIGSGLNAIQQIRAGAAGTIKISTECYSFYQGLPLFIQKMKVLYPEIEVDLVLEATHKPVEKVISNEIDIAVVTSKPSVSKELVSIEIFEDEIFAVIHQENHLNNSEYLIADDFLDAHLIIHSFPLKTVSVYEEFLNPNGIAPAKISAVPLTEVTLEMVQANIGITCMPKWALHSFKLSDELKFKKLGNNGLKRKHYLVVRKSDIRKKYINDFLLNFKEYFQNFG</sequence>
<dbReference type="RefSeq" id="WP_073061579.1">
    <property type="nucleotide sequence ID" value="NZ_FQWT01000002.1"/>
</dbReference>
<dbReference type="InterPro" id="IPR005119">
    <property type="entry name" value="LysR_subst-bd"/>
</dbReference>
<keyword evidence="3" id="KW-0238">DNA-binding</keyword>
<dbReference type="Proteomes" id="UP000184047">
    <property type="component" value="Unassembled WGS sequence"/>
</dbReference>
<dbReference type="PANTHER" id="PTHR30126:SF25">
    <property type="entry name" value="HTH-TYPE TRANSCRIPTIONAL REGULATOR METR"/>
    <property type="match status" value="1"/>
</dbReference>
<evidence type="ECO:0000259" key="5">
    <source>
        <dbReference type="PROSITE" id="PS50931"/>
    </source>
</evidence>
<feature type="domain" description="HTH lysR-type" evidence="5">
    <location>
        <begin position="1"/>
        <end position="58"/>
    </location>
</feature>
<name>A0A1M5NWS6_9FLAO</name>
<evidence type="ECO:0000256" key="3">
    <source>
        <dbReference type="ARBA" id="ARBA00023125"/>
    </source>
</evidence>
<gene>
    <name evidence="6" type="ORF">SAMN05421866_1592</name>
</gene>
<dbReference type="STRING" id="421058.SAMN05421866_1592"/>
<dbReference type="PROSITE" id="PS50931">
    <property type="entry name" value="HTH_LYSR"/>
    <property type="match status" value="1"/>
</dbReference>
<dbReference type="InterPro" id="IPR036388">
    <property type="entry name" value="WH-like_DNA-bd_sf"/>
</dbReference>
<evidence type="ECO:0000313" key="6">
    <source>
        <dbReference type="EMBL" id="SHG93962.1"/>
    </source>
</evidence>
<protein>
    <submittedName>
        <fullName evidence="6">Transcriptional regulator, LysR family</fullName>
    </submittedName>
</protein>
<dbReference type="InterPro" id="IPR036390">
    <property type="entry name" value="WH_DNA-bd_sf"/>
</dbReference>
<dbReference type="Gene3D" id="3.40.190.290">
    <property type="match status" value="1"/>
</dbReference>
<dbReference type="SUPFAM" id="SSF46785">
    <property type="entry name" value="Winged helix' DNA-binding domain"/>
    <property type="match status" value="1"/>
</dbReference>
<organism evidence="6 7">
    <name type="scientific">Chryseobacterium oranimense</name>
    <dbReference type="NCBI Taxonomy" id="421058"/>
    <lineage>
        <taxon>Bacteria</taxon>
        <taxon>Pseudomonadati</taxon>
        <taxon>Bacteroidota</taxon>
        <taxon>Flavobacteriia</taxon>
        <taxon>Flavobacteriales</taxon>
        <taxon>Weeksellaceae</taxon>
        <taxon>Chryseobacterium group</taxon>
        <taxon>Chryseobacterium</taxon>
    </lineage>
</organism>
<keyword evidence="4" id="KW-0804">Transcription</keyword>
<dbReference type="EMBL" id="FQWT01000002">
    <property type="protein sequence ID" value="SHG93962.1"/>
    <property type="molecule type" value="Genomic_DNA"/>
</dbReference>
<evidence type="ECO:0000313" key="7">
    <source>
        <dbReference type="Proteomes" id="UP000184047"/>
    </source>
</evidence>
<keyword evidence="7" id="KW-1185">Reference proteome</keyword>
<dbReference type="PANTHER" id="PTHR30126">
    <property type="entry name" value="HTH-TYPE TRANSCRIPTIONAL REGULATOR"/>
    <property type="match status" value="1"/>
</dbReference>
<reference evidence="7" key="1">
    <citation type="submission" date="2016-11" db="EMBL/GenBank/DDBJ databases">
        <authorList>
            <person name="Varghese N."/>
            <person name="Submissions S."/>
        </authorList>
    </citation>
    <scope>NUCLEOTIDE SEQUENCE [LARGE SCALE GENOMIC DNA]</scope>
    <source>
        <strain evidence="7">DSM 19055</strain>
    </source>
</reference>
<evidence type="ECO:0000256" key="2">
    <source>
        <dbReference type="ARBA" id="ARBA00023015"/>
    </source>
</evidence>
<dbReference type="GO" id="GO:0003700">
    <property type="term" value="F:DNA-binding transcription factor activity"/>
    <property type="evidence" value="ECO:0007669"/>
    <property type="project" value="InterPro"/>
</dbReference>
<dbReference type="AlphaFoldDB" id="A0A1M5NWS6"/>
<dbReference type="OrthoDB" id="9803735at2"/>
<evidence type="ECO:0000256" key="1">
    <source>
        <dbReference type="ARBA" id="ARBA00009437"/>
    </source>
</evidence>
<dbReference type="InterPro" id="IPR000847">
    <property type="entry name" value="LysR_HTH_N"/>
</dbReference>
<dbReference type="Gene3D" id="1.10.10.10">
    <property type="entry name" value="Winged helix-like DNA-binding domain superfamily/Winged helix DNA-binding domain"/>
    <property type="match status" value="1"/>
</dbReference>
<accession>A0A1M5NWS6</accession>
<evidence type="ECO:0000256" key="4">
    <source>
        <dbReference type="ARBA" id="ARBA00023163"/>
    </source>
</evidence>
<dbReference type="GO" id="GO:0000976">
    <property type="term" value="F:transcription cis-regulatory region binding"/>
    <property type="evidence" value="ECO:0007669"/>
    <property type="project" value="TreeGrafter"/>
</dbReference>
<proteinExistence type="inferred from homology"/>